<reference evidence="2 3" key="1">
    <citation type="submission" date="2023-06" db="EMBL/GenBank/DDBJ databases">
        <title>Acute promotion of culturable opportunistic pathogens and persistent increase of antibiotic resistance following antibiotic exposure in mouse gut microbiota.</title>
        <authorList>
            <person name="Li L."/>
            <person name="Wang B."/>
            <person name="Sun Y."/>
            <person name="Wang M."/>
            <person name="Xu H."/>
        </authorList>
    </citation>
    <scope>NUCLEOTIDE SEQUENCE [LARGE SCALE GENOMIC DNA]</scope>
    <source>
        <strain evidence="2 3">CRI2_2</strain>
    </source>
</reference>
<comment type="caution">
    <text evidence="2">The sequence shown here is derived from an EMBL/GenBank/DDBJ whole genome shotgun (WGS) entry which is preliminary data.</text>
</comment>
<dbReference type="InterPro" id="IPR021145">
    <property type="entry name" value="Portal_protein_SPP1_Gp6-like"/>
</dbReference>
<dbReference type="AlphaFoldDB" id="A0ABD4ZSR5"/>
<dbReference type="RefSeq" id="WP_142434894.1">
    <property type="nucleotide sequence ID" value="NZ_CABGIR010000016.1"/>
</dbReference>
<feature type="region of interest" description="Disordered" evidence="1">
    <location>
        <begin position="457"/>
        <end position="508"/>
    </location>
</feature>
<evidence type="ECO:0000256" key="1">
    <source>
        <dbReference type="SAM" id="MobiDB-lite"/>
    </source>
</evidence>
<dbReference type="EMBL" id="JASUBT010000005">
    <property type="protein sequence ID" value="MDL4935799.1"/>
    <property type="molecule type" value="Genomic_DNA"/>
</dbReference>
<feature type="compositionally biased region" description="Acidic residues" evidence="1">
    <location>
        <begin position="491"/>
        <end position="500"/>
    </location>
</feature>
<evidence type="ECO:0000313" key="3">
    <source>
        <dbReference type="Proteomes" id="UP001241571"/>
    </source>
</evidence>
<dbReference type="Proteomes" id="UP001241571">
    <property type="component" value="Unassembled WGS sequence"/>
</dbReference>
<organism evidence="2 3">
    <name type="scientific">Enterococcus gallinarum</name>
    <dbReference type="NCBI Taxonomy" id="1353"/>
    <lineage>
        <taxon>Bacteria</taxon>
        <taxon>Bacillati</taxon>
        <taxon>Bacillota</taxon>
        <taxon>Bacilli</taxon>
        <taxon>Lactobacillales</taxon>
        <taxon>Enterococcaceae</taxon>
        <taxon>Enterococcus</taxon>
    </lineage>
</organism>
<protein>
    <submittedName>
        <fullName evidence="2">Phage portal protein</fullName>
    </submittedName>
</protein>
<accession>A0ABD4ZSR5</accession>
<evidence type="ECO:0000313" key="2">
    <source>
        <dbReference type="EMBL" id="MDL4935799.1"/>
    </source>
</evidence>
<gene>
    <name evidence="2" type="ORF">QRX88_08745</name>
</gene>
<sequence length="508" mass="56849">MKKIKFTIGTAYPFEGHIKRIKRYRENMQLFKGEYKDIFDKYNLNPNDSLYISVNLAGIICKKSTDMLFGESVQVSAGKKDNSFEQSVLDKITADNYMNISNYEAGLMASIKGDAFYKVRWGQEWEGGLPQSVDPSKVLVEPIPAEYCFPETSPSNKKRIKVVHVCVPVYDEESDRWSLWVESHSAGKVIYFKCNLNVMETDRYGMPTSWEISSNPYDMFAEETGVSLPLVVHVPNFALDSWEGIDDLSEHKSIFDEINNRLSQIAAILDKHADPAIAVPAGVLEVDGNGRPIFSVNREKVFEIMGKDDVIPQYVTWNGQLQHAYSELDRLIENLLATAEIPEVALGKSEAGTSGSTGISIRMRMSPLLAKVNRKRQYFDKALKQVYLIGQQLTKVATHNFSYEPVVPVLIFSDGLPKDSAEEAQTMAIRTGSKPTMSQKSAIMLLDGKTEEQAEAELSRIEAENSVPEDGNPDIFNEITGLNTPNNREEVDADEPEGTVEETAQPTD</sequence>
<name>A0ABD4ZSR5_ENTGA</name>
<dbReference type="Pfam" id="PF05133">
    <property type="entry name" value="SPP1_portal"/>
    <property type="match status" value="1"/>
</dbReference>
<proteinExistence type="predicted"/>